<dbReference type="RefSeq" id="XP_007392024.1">
    <property type="nucleotide sequence ID" value="XM_007391962.1"/>
</dbReference>
<dbReference type="InParanoid" id="K5WJZ9"/>
<feature type="region of interest" description="Disordered" evidence="1">
    <location>
        <begin position="165"/>
        <end position="196"/>
    </location>
</feature>
<dbReference type="HOGENOM" id="CLU_994360_0_0_1"/>
<sequence length="280" mass="31724">MPKKKGPPYLDDPGCRYIVIENPWPNGKFGGARDDAYYQEVGAWMRYALNKAAYPETIYSRNTRADLVVKFSQDVDIKPLLGAHYWPNFLKKSDAERELSQIFAFNYRKEGHPENHQWAIHEIDLDDPRRWAGRVPFKQPYFPPTFAEPHRLSCADLALPIPRPREEAADPEPQAEVHPLKPRIALPDSATQTGQSRAGSLYSFAYAMAPKVEEEPEPRRAAGQEHPARPDEPLLSSTRSPTAEPVAARQRKPPNTPAAESTPDTRQQTGGMFWTIQRSL</sequence>
<dbReference type="EMBL" id="JH930469">
    <property type="protein sequence ID" value="EKM59464.1"/>
    <property type="molecule type" value="Genomic_DNA"/>
</dbReference>
<gene>
    <name evidence="2" type="ORF">PHACADRAFT_249975</name>
</gene>
<feature type="compositionally biased region" description="Basic and acidic residues" evidence="1">
    <location>
        <begin position="212"/>
        <end position="232"/>
    </location>
</feature>
<reference evidence="2 3" key="1">
    <citation type="journal article" date="2012" name="BMC Genomics">
        <title>Comparative genomics of the white-rot fungi, Phanerochaete carnosa and P. chrysosporium, to elucidate the genetic basis of the distinct wood types they colonize.</title>
        <authorList>
            <person name="Suzuki H."/>
            <person name="MacDonald J."/>
            <person name="Syed K."/>
            <person name="Salamov A."/>
            <person name="Hori C."/>
            <person name="Aerts A."/>
            <person name="Henrissat B."/>
            <person name="Wiebenga A."/>
            <person name="vanKuyk P.A."/>
            <person name="Barry K."/>
            <person name="Lindquist E."/>
            <person name="LaButti K."/>
            <person name="Lapidus A."/>
            <person name="Lucas S."/>
            <person name="Coutinho P."/>
            <person name="Gong Y."/>
            <person name="Samejima M."/>
            <person name="Mahadevan R."/>
            <person name="Abou-Zaid M."/>
            <person name="de Vries R.P."/>
            <person name="Igarashi K."/>
            <person name="Yadav J.S."/>
            <person name="Grigoriev I.V."/>
            <person name="Master E.R."/>
        </authorList>
    </citation>
    <scope>NUCLEOTIDE SEQUENCE [LARGE SCALE GENOMIC DNA]</scope>
    <source>
        <strain evidence="2 3">HHB-10118-sp</strain>
    </source>
</reference>
<dbReference type="GeneID" id="18914803"/>
<dbReference type="KEGG" id="pco:PHACADRAFT_249975"/>
<name>K5WJZ9_PHACS</name>
<accession>K5WJZ9</accession>
<feature type="compositionally biased region" description="Polar residues" evidence="1">
    <location>
        <begin position="258"/>
        <end position="280"/>
    </location>
</feature>
<evidence type="ECO:0000313" key="2">
    <source>
        <dbReference type="EMBL" id="EKM59464.1"/>
    </source>
</evidence>
<proteinExistence type="predicted"/>
<dbReference type="OrthoDB" id="2996389at2759"/>
<dbReference type="AlphaFoldDB" id="K5WJZ9"/>
<organism evidence="2 3">
    <name type="scientific">Phanerochaete carnosa (strain HHB-10118-sp)</name>
    <name type="common">White-rot fungus</name>
    <name type="synonym">Peniophora carnosa</name>
    <dbReference type="NCBI Taxonomy" id="650164"/>
    <lineage>
        <taxon>Eukaryota</taxon>
        <taxon>Fungi</taxon>
        <taxon>Dikarya</taxon>
        <taxon>Basidiomycota</taxon>
        <taxon>Agaricomycotina</taxon>
        <taxon>Agaricomycetes</taxon>
        <taxon>Polyporales</taxon>
        <taxon>Phanerochaetaceae</taxon>
        <taxon>Phanerochaete</taxon>
    </lineage>
</organism>
<evidence type="ECO:0000256" key="1">
    <source>
        <dbReference type="SAM" id="MobiDB-lite"/>
    </source>
</evidence>
<keyword evidence="3" id="KW-1185">Reference proteome</keyword>
<feature type="region of interest" description="Disordered" evidence="1">
    <location>
        <begin position="212"/>
        <end position="280"/>
    </location>
</feature>
<evidence type="ECO:0000313" key="3">
    <source>
        <dbReference type="Proteomes" id="UP000008370"/>
    </source>
</evidence>
<dbReference type="Proteomes" id="UP000008370">
    <property type="component" value="Unassembled WGS sequence"/>
</dbReference>
<protein>
    <submittedName>
        <fullName evidence="2">Uncharacterized protein</fullName>
    </submittedName>
</protein>